<keyword evidence="2" id="KW-0479">Metal-binding</keyword>
<keyword evidence="4" id="KW-0863">Zinc-finger</keyword>
<dbReference type="InterPro" id="IPR002939">
    <property type="entry name" value="DnaJ_C"/>
</dbReference>
<accession>A0A090SVE1</accession>
<proteinExistence type="predicted"/>
<dbReference type="GO" id="GO:0051082">
    <property type="term" value="F:unfolded protein binding"/>
    <property type="evidence" value="ECO:0007669"/>
    <property type="project" value="InterPro"/>
</dbReference>
<evidence type="ECO:0000256" key="2">
    <source>
        <dbReference type="ARBA" id="ARBA00022723"/>
    </source>
</evidence>
<evidence type="ECO:0000313" key="8">
    <source>
        <dbReference type="EMBL" id="GAL31735.1"/>
    </source>
</evidence>
<dbReference type="SMART" id="SM00271">
    <property type="entry name" value="DnaJ"/>
    <property type="match status" value="1"/>
</dbReference>
<evidence type="ECO:0000256" key="6">
    <source>
        <dbReference type="ARBA" id="ARBA00023186"/>
    </source>
</evidence>
<dbReference type="InterPro" id="IPR008971">
    <property type="entry name" value="HSP40/DnaJ_pept-bd"/>
</dbReference>
<evidence type="ECO:0000256" key="4">
    <source>
        <dbReference type="ARBA" id="ARBA00022771"/>
    </source>
</evidence>
<dbReference type="GO" id="GO:0006260">
    <property type="term" value="P:DNA replication"/>
    <property type="evidence" value="ECO:0007669"/>
    <property type="project" value="UniProtKB-KW"/>
</dbReference>
<reference evidence="8 9" key="1">
    <citation type="submission" date="2014-09" db="EMBL/GenBank/DDBJ databases">
        <title>Vibrio maritimus JCM 19240. (C210) whole genome shotgun sequence.</title>
        <authorList>
            <person name="Sawabe T."/>
            <person name="Meirelles P."/>
            <person name="Nakanishi M."/>
            <person name="Sayaka M."/>
            <person name="Hattori M."/>
            <person name="Ohkuma M."/>
        </authorList>
    </citation>
    <scope>NUCLEOTIDE SEQUENCE [LARGE SCALE GENOMIC DNA]</scope>
    <source>
        <strain evidence="8 9">JCM 19240</strain>
    </source>
</reference>
<dbReference type="FunFam" id="2.60.260.20:FF:000005">
    <property type="entry name" value="Chaperone protein dnaJ 1, mitochondrial"/>
    <property type="match status" value="1"/>
</dbReference>
<dbReference type="Gene3D" id="2.60.260.20">
    <property type="entry name" value="Urease metallochaperone UreE, N-terminal domain"/>
    <property type="match status" value="2"/>
</dbReference>
<comment type="caution">
    <text evidence="8">The sequence shown here is derived from an EMBL/GenBank/DDBJ whole genome shotgun (WGS) entry which is preliminary data.</text>
</comment>
<evidence type="ECO:0000313" key="9">
    <source>
        <dbReference type="Proteomes" id="UP000029224"/>
    </source>
</evidence>
<dbReference type="GO" id="GO:0042026">
    <property type="term" value="P:protein refolding"/>
    <property type="evidence" value="ECO:0007669"/>
    <property type="project" value="TreeGrafter"/>
</dbReference>
<evidence type="ECO:0000256" key="5">
    <source>
        <dbReference type="ARBA" id="ARBA00022833"/>
    </source>
</evidence>
<keyword evidence="3" id="KW-0677">Repeat</keyword>
<reference evidence="8 9" key="2">
    <citation type="submission" date="2014-09" db="EMBL/GenBank/DDBJ databases">
        <authorList>
            <consortium name="NBRP consortium"/>
            <person name="Sawabe T."/>
            <person name="Meirelles P."/>
            <person name="Nakanishi M."/>
            <person name="Sayaka M."/>
            <person name="Hattori M."/>
            <person name="Ohkuma M."/>
        </authorList>
    </citation>
    <scope>NUCLEOTIDE SEQUENCE [LARGE SCALE GENOMIC DNA]</scope>
    <source>
        <strain evidence="8 9">JCM 19240</strain>
    </source>
</reference>
<dbReference type="CDD" id="cd06257">
    <property type="entry name" value="DnaJ"/>
    <property type="match status" value="1"/>
</dbReference>
<dbReference type="InterPro" id="IPR001623">
    <property type="entry name" value="DnaJ_domain"/>
</dbReference>
<organism evidence="8 9">
    <name type="scientific">Vibrio maritimus</name>
    <dbReference type="NCBI Taxonomy" id="990268"/>
    <lineage>
        <taxon>Bacteria</taxon>
        <taxon>Pseudomonadati</taxon>
        <taxon>Pseudomonadota</taxon>
        <taxon>Gammaproteobacteria</taxon>
        <taxon>Vibrionales</taxon>
        <taxon>Vibrionaceae</taxon>
        <taxon>Vibrio</taxon>
    </lineage>
</organism>
<evidence type="ECO:0000256" key="1">
    <source>
        <dbReference type="ARBA" id="ARBA00022705"/>
    </source>
</evidence>
<keyword evidence="9" id="KW-1185">Reference proteome</keyword>
<dbReference type="GO" id="GO:0005737">
    <property type="term" value="C:cytoplasm"/>
    <property type="evidence" value="ECO:0007669"/>
    <property type="project" value="TreeGrafter"/>
</dbReference>
<dbReference type="InterPro" id="IPR036869">
    <property type="entry name" value="J_dom_sf"/>
</dbReference>
<dbReference type="SUPFAM" id="SSF49493">
    <property type="entry name" value="HSP40/DnaJ peptide-binding domain"/>
    <property type="match status" value="2"/>
</dbReference>
<dbReference type="GO" id="GO:0008270">
    <property type="term" value="F:zinc ion binding"/>
    <property type="evidence" value="ECO:0007669"/>
    <property type="project" value="UniProtKB-KW"/>
</dbReference>
<dbReference type="Gene3D" id="1.10.287.110">
    <property type="entry name" value="DnaJ domain"/>
    <property type="match status" value="1"/>
</dbReference>
<dbReference type="PROSITE" id="PS00636">
    <property type="entry name" value="DNAJ_1"/>
    <property type="match status" value="1"/>
</dbReference>
<dbReference type="PANTHER" id="PTHR43096:SF48">
    <property type="entry name" value="CHAPERONE PROTEIN DNAJ"/>
    <property type="match status" value="1"/>
</dbReference>
<keyword evidence="6" id="KW-0143">Chaperone</keyword>
<dbReference type="PANTHER" id="PTHR43096">
    <property type="entry name" value="DNAJ HOMOLOG 1, MITOCHONDRIAL-RELATED"/>
    <property type="match status" value="1"/>
</dbReference>
<feature type="domain" description="J" evidence="7">
    <location>
        <begin position="5"/>
        <end position="70"/>
    </location>
</feature>
<sequence length="301" mass="32313">MSKRDYYSVLGVSKGASEKDIKKAYKRLAMKYHPDKNPGDTAAEASFKEVKEAYEVLTDTNKRRQYDQFGHAAFEGGGFGGHGGHGGGGFDDIFGDAFRQRGGGFGGGGFGGFEDIFSQARGGRGRPRAEKGQDQEYTLTVDFVDAIQGAEKVVELPINGESKKINVKVPAGIKDGEKIRFSGKGRPGVNGGPAGDLLLTIATRSHAFLERDGNDLICLTKVSMVTAALGGEAEVNVLDSRFKLKIPAGTQSGRKFKMTGRGVTSRKGETGDLLVKIQVETPTNLTDKQRELLEQFKATLA</sequence>
<protein>
    <submittedName>
        <fullName evidence="8">Chaperone protein DnaJ</fullName>
    </submittedName>
</protein>
<dbReference type="Proteomes" id="UP000029224">
    <property type="component" value="Unassembled WGS sequence"/>
</dbReference>
<dbReference type="PRINTS" id="PR00625">
    <property type="entry name" value="JDOMAIN"/>
</dbReference>
<dbReference type="CDD" id="cd10747">
    <property type="entry name" value="DnaJ_C"/>
    <property type="match status" value="1"/>
</dbReference>
<dbReference type="EMBL" id="BBMT01000001">
    <property type="protein sequence ID" value="GAL31735.1"/>
    <property type="molecule type" value="Genomic_DNA"/>
</dbReference>
<evidence type="ECO:0000259" key="7">
    <source>
        <dbReference type="PROSITE" id="PS50076"/>
    </source>
</evidence>
<dbReference type="AlphaFoldDB" id="A0A090SVE1"/>
<keyword evidence="1" id="KW-0235">DNA replication</keyword>
<dbReference type="Pfam" id="PF00226">
    <property type="entry name" value="DnaJ"/>
    <property type="match status" value="1"/>
</dbReference>
<dbReference type="OrthoDB" id="9779889at2"/>
<dbReference type="InterPro" id="IPR018253">
    <property type="entry name" value="DnaJ_domain_CS"/>
</dbReference>
<dbReference type="Pfam" id="PF01556">
    <property type="entry name" value="DnaJ_C"/>
    <property type="match status" value="1"/>
</dbReference>
<name>A0A090SVE1_9VIBR</name>
<keyword evidence="5" id="KW-0862">Zinc</keyword>
<dbReference type="SUPFAM" id="SSF46565">
    <property type="entry name" value="Chaperone J-domain"/>
    <property type="match status" value="1"/>
</dbReference>
<evidence type="ECO:0000256" key="3">
    <source>
        <dbReference type="ARBA" id="ARBA00022737"/>
    </source>
</evidence>
<gene>
    <name evidence="8" type="ORF">JCM19240_5166</name>
</gene>
<dbReference type="FunFam" id="1.10.287.110:FF:000034">
    <property type="entry name" value="Chaperone protein DnaJ"/>
    <property type="match status" value="1"/>
</dbReference>
<dbReference type="PROSITE" id="PS50076">
    <property type="entry name" value="DNAJ_2"/>
    <property type="match status" value="1"/>
</dbReference>